<feature type="compositionally biased region" description="Low complexity" evidence="1">
    <location>
        <begin position="796"/>
        <end position="809"/>
    </location>
</feature>
<feature type="compositionally biased region" description="Pro residues" evidence="1">
    <location>
        <begin position="835"/>
        <end position="844"/>
    </location>
</feature>
<feature type="compositionally biased region" description="Polar residues" evidence="1">
    <location>
        <begin position="39"/>
        <end position="53"/>
    </location>
</feature>
<feature type="compositionally biased region" description="Low complexity" evidence="1">
    <location>
        <begin position="303"/>
        <end position="317"/>
    </location>
</feature>
<evidence type="ECO:0000313" key="3">
    <source>
        <dbReference type="EMBL" id="SHO76886.1"/>
    </source>
</evidence>
<feature type="compositionally biased region" description="Low complexity" evidence="1">
    <location>
        <begin position="750"/>
        <end position="773"/>
    </location>
</feature>
<dbReference type="VEuPathDB" id="FungiDB:MSYG_1225"/>
<dbReference type="Proteomes" id="UP000186303">
    <property type="component" value="Chromosome 2"/>
</dbReference>
<dbReference type="InterPro" id="IPR013154">
    <property type="entry name" value="ADH-like_N"/>
</dbReference>
<dbReference type="InterPro" id="IPR050700">
    <property type="entry name" value="YIM1/Zinc_Alcohol_DH_Fams"/>
</dbReference>
<dbReference type="Pfam" id="PF13602">
    <property type="entry name" value="ADH_zinc_N_2"/>
    <property type="match status" value="1"/>
</dbReference>
<dbReference type="Gene3D" id="3.40.50.720">
    <property type="entry name" value="NAD(P)-binding Rossmann-like Domain"/>
    <property type="match status" value="1"/>
</dbReference>
<evidence type="ECO:0000256" key="1">
    <source>
        <dbReference type="SAM" id="MobiDB-lite"/>
    </source>
</evidence>
<evidence type="ECO:0000259" key="2">
    <source>
        <dbReference type="SMART" id="SM00829"/>
    </source>
</evidence>
<dbReference type="GO" id="GO:0016491">
    <property type="term" value="F:oxidoreductase activity"/>
    <property type="evidence" value="ECO:0007669"/>
    <property type="project" value="InterPro"/>
</dbReference>
<feature type="compositionally biased region" description="Low complexity" evidence="1">
    <location>
        <begin position="1171"/>
        <end position="1181"/>
    </location>
</feature>
<feature type="compositionally biased region" description="Polar residues" evidence="1">
    <location>
        <begin position="782"/>
        <end position="795"/>
    </location>
</feature>
<dbReference type="EMBL" id="LT671822">
    <property type="protein sequence ID" value="SHO76886.1"/>
    <property type="molecule type" value="Genomic_DNA"/>
</dbReference>
<feature type="compositionally biased region" description="Polar residues" evidence="1">
    <location>
        <begin position="1108"/>
        <end position="1118"/>
    </location>
</feature>
<keyword evidence="4" id="KW-1185">Reference proteome</keyword>
<accession>A0A1M8A381</accession>
<dbReference type="Pfam" id="PF08240">
    <property type="entry name" value="ADH_N"/>
    <property type="match status" value="1"/>
</dbReference>
<dbReference type="GO" id="GO:0005739">
    <property type="term" value="C:mitochondrion"/>
    <property type="evidence" value="ECO:0007669"/>
    <property type="project" value="TreeGrafter"/>
</dbReference>
<dbReference type="SUPFAM" id="SSF51735">
    <property type="entry name" value="NAD(P)-binding Rossmann-fold domains"/>
    <property type="match status" value="1"/>
</dbReference>
<feature type="compositionally biased region" description="Low complexity" evidence="1">
    <location>
        <begin position="679"/>
        <end position="698"/>
    </location>
</feature>
<feature type="compositionally biased region" description="Polar residues" evidence="1">
    <location>
        <begin position="197"/>
        <end position="209"/>
    </location>
</feature>
<feature type="region of interest" description="Disordered" evidence="1">
    <location>
        <begin position="679"/>
        <end position="958"/>
    </location>
</feature>
<evidence type="ECO:0000313" key="4">
    <source>
        <dbReference type="Proteomes" id="UP000186303"/>
    </source>
</evidence>
<dbReference type="InterPro" id="IPR011032">
    <property type="entry name" value="GroES-like_sf"/>
</dbReference>
<reference evidence="4" key="1">
    <citation type="journal article" date="2017" name="Nucleic Acids Res.">
        <title>Proteogenomics produces comprehensive and highly accurate protein-coding gene annotation in a complete genome assembly of Malassezia sympodialis.</title>
        <authorList>
            <person name="Zhu Y."/>
            <person name="Engstroem P.G."/>
            <person name="Tellgren-Roth C."/>
            <person name="Baudo C.D."/>
            <person name="Kennell J.C."/>
            <person name="Sun S."/>
            <person name="Billmyre R.B."/>
            <person name="Schroeder M.S."/>
            <person name="Andersson A."/>
            <person name="Holm T."/>
            <person name="Sigurgeirsson B."/>
            <person name="Wu G."/>
            <person name="Sankaranarayanan S.R."/>
            <person name="Siddharthan R."/>
            <person name="Sanyal K."/>
            <person name="Lundeberg J."/>
            <person name="Nystedt B."/>
            <person name="Boekhout T."/>
            <person name="Dawson T.L. Jr."/>
            <person name="Heitman J."/>
            <person name="Scheynius A."/>
            <person name="Lehtioe J."/>
        </authorList>
    </citation>
    <scope>NUCLEOTIDE SEQUENCE [LARGE SCALE GENOMIC DNA]</scope>
    <source>
        <strain evidence="4">ATCC 42132</strain>
    </source>
</reference>
<name>A0A1M8A381_MALS4</name>
<dbReference type="OrthoDB" id="201656at2759"/>
<sequence length="1571" mass="164689">MPKATLLDSILGRPSQTYAGSGAYGGDIVASSRAPSEVGSASQAGSALRSPSTRGYGASRSNTSRARRSRHPSMSDAHTLVPDTNMVNPFSRWWEERSQADSSAGARGRELAEPATHARAPPAQDSSDWQAWLRSFEQRRETPRGSVSPPSQLYVPLTQDESGLDMSEMGYALTQDVHDPSPLRSVHEEDESFGTMRFSSTPPVTSASRLPTLALPAETVGRTSPVFSAPKPSVKRPLRTLREPARSTQPGDAFEALPDEELARLSWDALYLADGGLVQTSPTKPTYAEPTVPASPPQPSPERAPSVQERAPSAQERAPPPPRAEPELRAPTTRATRPVLEPSPVFREPAYDLGASRRRRVEGLLRPLQDHRLSTLSVSESVREELSPDVAPWTAHASVLGHLERSELHGTAEGLPPTPTESSAMPLPVTPSAAPPAATTPNHATTRRMLDRPRHRGPRPTALGGIQIAHGTLPAPTPGHTPRRSVSDQAALRSAPPVPSMPPLRHVSDTRVARDAQSWTDEDLPEDTLPAESGGTKEAPRVGDDVYTPPPPAERDRREPAPALRTEGAWSFAAPAAELRAALDTASPRPALSISPSKAIPTSPIPGLAPPLTTQGSLTASPSAAQAAPVQREEPVHTYQVYDADSIAPSHDVPAPPMPTEPTLPYLAVTPARPAAPVAWSPGAAPAVSAPLSPVRAPESGAAMSPWSHSPERYGSSPSAPLSPYAMRQPAPPTQPTTRPVHQPAPAPVHPARGQASMASPSAPSHTAPSHGPTRMAPPSGPLQTAHSLGPSQMASPSGPSHSSPSYGPTRMAPPTGPSHAAPPSAPSYMASPSSPSPMAPPYGPMRMAPTGPAQMAPPSGPSHMAPSYGPTRVAPTGPSQMAPPSAPSHMAPAAPSQMAPTAPPHMAPPSAPSHMAPSYGPTRMAPTGPAHMDHPPGPAHMPPSYGPARMAASPGPVPMRQLNVTPAYAGPVSPTYAGPVSPTYAGPMSPGYAGPASPSYAGPVSPGAWVRPGAAPMPGWGPGAVVPSRVHMVNPVRIAPPRAELMAPSERDPAQVMSMRRVSSTPDVSRFRYGAMSDTGSMMPSRDARAFLSPDVARRARTGADSDANSMTTNMRANTPMGRTEPSLADSTSVLGMSTAAAMKKAPLGASTNQYLGLSSDASGPAVGDSGSTRSPPSSSGRGGGLHGRLRPADDLVRSRPTMAAVQVTGVGSASAGMGGRLQRRVSTNQLSRQRLDVNAPSMEPQGPTGSISLVPNMASPRKVGSTQVIVQVIAVAIDRVDRALVAEKLHSESGSVLVPGRSFCGRIVEMGWDVKKLRMGDMVFGLQDLKKGGALAEFLCVDQDLVASAPEGRLSAEQICALPATGIMVHQIIQEHCVTLPRGARVLILQAHDNMGLLAMQEASRLGLVIVAQVPTQAADAVSICRANGASEVVTGEPLWSINLLHESSFQLVIDTIGGRAIYDACRRVLANQGQFVTCYGDGNGLPNPTHRSHLRSLRRSFFRKDRKVLGYEWVGIDASADHRAALESIKTAAQRGAISPRIQSVLPLEDAFRAFSSDDDGVVVVRVT</sequence>
<feature type="compositionally biased region" description="Low complexity" evidence="1">
    <location>
        <begin position="818"/>
        <end position="834"/>
    </location>
</feature>
<dbReference type="PANTHER" id="PTHR11695:SF294">
    <property type="entry name" value="RETICULON-4-INTERACTING PROTEIN 1, MITOCHONDRIAL"/>
    <property type="match status" value="1"/>
</dbReference>
<feature type="region of interest" description="Disordered" evidence="1">
    <location>
        <begin position="1101"/>
        <end position="1131"/>
    </location>
</feature>
<dbReference type="SUPFAM" id="SSF50129">
    <property type="entry name" value="GroES-like"/>
    <property type="match status" value="1"/>
</dbReference>
<feature type="compositionally biased region" description="Pro residues" evidence="1">
    <location>
        <begin position="902"/>
        <end position="912"/>
    </location>
</feature>
<organism evidence="3 4">
    <name type="scientific">Malassezia sympodialis (strain ATCC 42132)</name>
    <name type="common">Atopic eczema-associated yeast</name>
    <dbReference type="NCBI Taxonomy" id="1230383"/>
    <lineage>
        <taxon>Eukaryota</taxon>
        <taxon>Fungi</taxon>
        <taxon>Dikarya</taxon>
        <taxon>Basidiomycota</taxon>
        <taxon>Ustilaginomycotina</taxon>
        <taxon>Malasseziomycetes</taxon>
        <taxon>Malasseziales</taxon>
        <taxon>Malasseziaceae</taxon>
        <taxon>Malassezia</taxon>
    </lineage>
</organism>
<feature type="compositionally biased region" description="Low complexity" evidence="1">
    <location>
        <begin position="620"/>
        <end position="630"/>
    </location>
</feature>
<dbReference type="PANTHER" id="PTHR11695">
    <property type="entry name" value="ALCOHOL DEHYDROGENASE RELATED"/>
    <property type="match status" value="1"/>
</dbReference>
<dbReference type="SMART" id="SM00829">
    <property type="entry name" value="PKS_ER"/>
    <property type="match status" value="1"/>
</dbReference>
<feature type="region of interest" description="Disordered" evidence="1">
    <location>
        <begin position="1161"/>
        <end position="1233"/>
    </location>
</feature>
<dbReference type="Gene3D" id="3.90.180.10">
    <property type="entry name" value="Medium-chain alcohol dehydrogenases, catalytic domain"/>
    <property type="match status" value="1"/>
</dbReference>
<dbReference type="InterPro" id="IPR036291">
    <property type="entry name" value="NAD(P)-bd_dom_sf"/>
</dbReference>
<feature type="compositionally biased region" description="Pro residues" evidence="1">
    <location>
        <begin position="936"/>
        <end position="946"/>
    </location>
</feature>
<feature type="region of interest" description="Disordered" evidence="1">
    <location>
        <begin position="221"/>
        <end position="257"/>
    </location>
</feature>
<feature type="compositionally biased region" description="Low complexity" evidence="1">
    <location>
        <begin position="879"/>
        <end position="901"/>
    </location>
</feature>
<feature type="compositionally biased region" description="Pro residues" evidence="1">
    <location>
        <begin position="293"/>
        <end position="302"/>
    </location>
</feature>
<dbReference type="OMA" id="SHMAPSY"/>
<feature type="region of interest" description="Disordered" evidence="1">
    <location>
        <begin position="277"/>
        <end position="343"/>
    </location>
</feature>
<feature type="compositionally biased region" description="Basic and acidic residues" evidence="1">
    <location>
        <begin position="176"/>
        <end position="187"/>
    </location>
</feature>
<proteinExistence type="predicted"/>
<dbReference type="InterPro" id="IPR020843">
    <property type="entry name" value="ER"/>
</dbReference>
<feature type="compositionally biased region" description="Low complexity" evidence="1">
    <location>
        <begin position="430"/>
        <end position="444"/>
    </location>
</feature>
<feature type="region of interest" description="Disordered" evidence="1">
    <location>
        <begin position="586"/>
        <end position="634"/>
    </location>
</feature>
<feature type="region of interest" description="Disordered" evidence="1">
    <location>
        <begin position="409"/>
        <end position="563"/>
    </location>
</feature>
<feature type="region of interest" description="Disordered" evidence="1">
    <location>
        <begin position="176"/>
        <end position="209"/>
    </location>
</feature>
<dbReference type="STRING" id="1230383.A0A1M8A381"/>
<feature type="region of interest" description="Disordered" evidence="1">
    <location>
        <begin position="13"/>
        <end position="155"/>
    </location>
</feature>
<gene>
    <name evidence="3" type="ORF">MSYG_1225</name>
</gene>
<feature type="domain" description="Enoyl reductase (ER)" evidence="2">
    <location>
        <begin position="1248"/>
        <end position="1568"/>
    </location>
</feature>
<protein>
    <recommendedName>
        <fullName evidence="2">Enoyl reductase (ER) domain-containing protein</fullName>
    </recommendedName>
</protein>